<dbReference type="PANTHER" id="PTHR31834:SF1">
    <property type="entry name" value="INITIATION-SPECIFIC ALPHA-1,6-MANNOSYLTRANSFERASE"/>
    <property type="match status" value="1"/>
</dbReference>
<dbReference type="SUPFAM" id="SSF53448">
    <property type="entry name" value="Nucleotide-diphospho-sugar transferases"/>
    <property type="match status" value="1"/>
</dbReference>
<dbReference type="InterPro" id="IPR007577">
    <property type="entry name" value="GlycoTrfase_DXD_sugar-bd_CS"/>
</dbReference>
<dbReference type="Pfam" id="PF04488">
    <property type="entry name" value="Gly_transf_sug"/>
    <property type="match status" value="1"/>
</dbReference>
<sequence>MLVQLLLLLLLRALRTRGQCTSLLQTSKLHLTSIPCSIHQTGLTNDSEAKWVETWIQKNPQCQHKLWKDEEVEKFVQQNSDQLLWPIWPGLTHVERADVFRYLVLWKEGGYYADANVECMKPIDEWGIPNEATMIAGYEFGHRLPEEDRKLFQFARTEQFEQWFLASAPGNPVLLRCMELVRQRYSWKLQDTLQLSGAGVWSDAVHEFLARTVPEVLEKEVAFRSNKSELLRKDTRGVPSERLYGPDASGGFMWVAAAGRVNPEAHVEQWDPTEGKEALVYRHTK</sequence>
<organism evidence="2 3">
    <name type="scientific">Durusdinium trenchii</name>
    <dbReference type="NCBI Taxonomy" id="1381693"/>
    <lineage>
        <taxon>Eukaryota</taxon>
        <taxon>Sar</taxon>
        <taxon>Alveolata</taxon>
        <taxon>Dinophyceae</taxon>
        <taxon>Suessiales</taxon>
        <taxon>Symbiodiniaceae</taxon>
        <taxon>Durusdinium</taxon>
    </lineage>
</organism>
<dbReference type="InterPro" id="IPR029044">
    <property type="entry name" value="Nucleotide-diphossugar_trans"/>
</dbReference>
<evidence type="ECO:0000313" key="2">
    <source>
        <dbReference type="EMBL" id="CAK9005562.1"/>
    </source>
</evidence>
<evidence type="ECO:0000313" key="3">
    <source>
        <dbReference type="Proteomes" id="UP001642484"/>
    </source>
</evidence>
<gene>
    <name evidence="2" type="ORF">CCMP2556_LOCUS8108</name>
</gene>
<feature type="chain" id="PRO_5046026072" evidence="1">
    <location>
        <begin position="19"/>
        <end position="285"/>
    </location>
</feature>
<name>A0ABP0IU01_9DINO</name>
<reference evidence="2 3" key="1">
    <citation type="submission" date="2024-02" db="EMBL/GenBank/DDBJ databases">
        <authorList>
            <person name="Chen Y."/>
            <person name="Shah S."/>
            <person name="Dougan E. K."/>
            <person name="Thang M."/>
            <person name="Chan C."/>
        </authorList>
    </citation>
    <scope>NUCLEOTIDE SEQUENCE [LARGE SCALE GENOMIC DNA]</scope>
</reference>
<keyword evidence="3" id="KW-1185">Reference proteome</keyword>
<accession>A0ABP0IU01</accession>
<dbReference type="PANTHER" id="PTHR31834">
    <property type="entry name" value="INITIATION-SPECIFIC ALPHA-1,6-MANNOSYLTRANSFERASE"/>
    <property type="match status" value="1"/>
</dbReference>
<feature type="signal peptide" evidence="1">
    <location>
        <begin position="1"/>
        <end position="18"/>
    </location>
</feature>
<protein>
    <submittedName>
        <fullName evidence="2">Uncharacterized protein</fullName>
    </submittedName>
</protein>
<comment type="caution">
    <text evidence="2">The sequence shown here is derived from an EMBL/GenBank/DDBJ whole genome shotgun (WGS) entry which is preliminary data.</text>
</comment>
<dbReference type="EMBL" id="CAXAMN010003669">
    <property type="protein sequence ID" value="CAK9005562.1"/>
    <property type="molecule type" value="Genomic_DNA"/>
</dbReference>
<dbReference type="InterPro" id="IPR039367">
    <property type="entry name" value="Och1-like"/>
</dbReference>
<dbReference type="Gene3D" id="3.90.550.20">
    <property type="match status" value="1"/>
</dbReference>
<evidence type="ECO:0000256" key="1">
    <source>
        <dbReference type="SAM" id="SignalP"/>
    </source>
</evidence>
<dbReference type="Proteomes" id="UP001642484">
    <property type="component" value="Unassembled WGS sequence"/>
</dbReference>
<keyword evidence="1" id="KW-0732">Signal</keyword>
<proteinExistence type="predicted"/>